<sequence>MCETQSVGAAQQALARNQSELVIIRDLHDRPIGVLTSENIDAFTAAHPQDWWHRRCAQAVVQMPETLGPEDSPGACAQYYREHGVRPVVIFDQDDPLGLLHPTEVFQWCAQHDDSVVEELAARARAVPHRQQSPVPAAAGGRP</sequence>
<keyword evidence="2" id="KW-1185">Reference proteome</keyword>
<evidence type="ECO:0008006" key="3">
    <source>
        <dbReference type="Google" id="ProtNLM"/>
    </source>
</evidence>
<dbReference type="Proteomes" id="UP000636579">
    <property type="component" value="Unassembled WGS sequence"/>
</dbReference>
<organism evidence="1 2">
    <name type="scientific">Nesterenkonia halotolerans</name>
    <dbReference type="NCBI Taxonomy" id="225325"/>
    <lineage>
        <taxon>Bacteria</taxon>
        <taxon>Bacillati</taxon>
        <taxon>Actinomycetota</taxon>
        <taxon>Actinomycetes</taxon>
        <taxon>Micrococcales</taxon>
        <taxon>Micrococcaceae</taxon>
        <taxon>Nesterenkonia</taxon>
    </lineage>
</organism>
<comment type="caution">
    <text evidence="1">The sequence shown here is derived from an EMBL/GenBank/DDBJ whole genome shotgun (WGS) entry which is preliminary data.</text>
</comment>
<dbReference type="RefSeq" id="WP_192591177.1">
    <property type="nucleotide sequence ID" value="NZ_JADBEE010000001.1"/>
</dbReference>
<dbReference type="InterPro" id="IPR046342">
    <property type="entry name" value="CBS_dom_sf"/>
</dbReference>
<dbReference type="EMBL" id="JADBEE010000001">
    <property type="protein sequence ID" value="MBE1514428.1"/>
    <property type="molecule type" value="Genomic_DNA"/>
</dbReference>
<accession>A0ABR9J608</accession>
<reference evidence="1 2" key="1">
    <citation type="submission" date="2020-10" db="EMBL/GenBank/DDBJ databases">
        <title>Sequencing the genomes of 1000 actinobacteria strains.</title>
        <authorList>
            <person name="Klenk H.-P."/>
        </authorList>
    </citation>
    <scope>NUCLEOTIDE SEQUENCE [LARGE SCALE GENOMIC DNA]</scope>
    <source>
        <strain evidence="1 2">DSM 15474</strain>
    </source>
</reference>
<dbReference type="Gene3D" id="3.10.580.10">
    <property type="entry name" value="CBS-domain"/>
    <property type="match status" value="1"/>
</dbReference>
<gene>
    <name evidence="1" type="ORF">H4W26_001183</name>
</gene>
<dbReference type="SUPFAM" id="SSF54631">
    <property type="entry name" value="CBS-domain pair"/>
    <property type="match status" value="1"/>
</dbReference>
<evidence type="ECO:0000313" key="1">
    <source>
        <dbReference type="EMBL" id="MBE1514428.1"/>
    </source>
</evidence>
<evidence type="ECO:0000313" key="2">
    <source>
        <dbReference type="Proteomes" id="UP000636579"/>
    </source>
</evidence>
<name>A0ABR9J608_9MICC</name>
<protein>
    <recommendedName>
        <fullName evidence="3">CBS domain-containing protein</fullName>
    </recommendedName>
</protein>
<proteinExistence type="predicted"/>